<dbReference type="PATRIC" id="fig|316.101.peg.1221"/>
<dbReference type="CDD" id="cd00371">
    <property type="entry name" value="HMA"/>
    <property type="match status" value="1"/>
</dbReference>
<dbReference type="InterPro" id="IPR001757">
    <property type="entry name" value="P_typ_ATPase"/>
</dbReference>
<dbReference type="EMBL" id="JYHV01000014">
    <property type="protein sequence ID" value="KJH82697.1"/>
    <property type="molecule type" value="Genomic_DNA"/>
</dbReference>
<dbReference type="PROSITE" id="PS00154">
    <property type="entry name" value="ATPASE_E1_E2"/>
    <property type="match status" value="1"/>
</dbReference>
<keyword evidence="10" id="KW-0460">Magnesium</keyword>
<dbReference type="GO" id="GO:0005507">
    <property type="term" value="F:copper ion binding"/>
    <property type="evidence" value="ECO:0007669"/>
    <property type="project" value="TreeGrafter"/>
</dbReference>
<dbReference type="InterPro" id="IPR018303">
    <property type="entry name" value="ATPase_P-typ_P_site"/>
</dbReference>
<dbReference type="RefSeq" id="WP_045161471.1">
    <property type="nucleotide sequence ID" value="NZ_JYHV01000014.1"/>
</dbReference>
<feature type="transmembrane region" description="Helical" evidence="15">
    <location>
        <begin position="246"/>
        <end position="268"/>
    </location>
</feature>
<evidence type="ECO:0000256" key="14">
    <source>
        <dbReference type="ARBA" id="ARBA00023136"/>
    </source>
</evidence>
<feature type="domain" description="HMA" evidence="16">
    <location>
        <begin position="93"/>
        <end position="159"/>
    </location>
</feature>
<dbReference type="OrthoDB" id="9814270at2"/>
<keyword evidence="11" id="KW-1278">Translocase</keyword>
<gene>
    <name evidence="17" type="ORF">UF78_07535</name>
</gene>
<dbReference type="Gene3D" id="3.40.1110.10">
    <property type="entry name" value="Calcium-transporting ATPase, cytoplasmic domain N"/>
    <property type="match status" value="1"/>
</dbReference>
<dbReference type="GO" id="GO:0043682">
    <property type="term" value="F:P-type divalent copper transporter activity"/>
    <property type="evidence" value="ECO:0007669"/>
    <property type="project" value="TreeGrafter"/>
</dbReference>
<feature type="transmembrane region" description="Helical" evidence="15">
    <location>
        <begin position="754"/>
        <end position="770"/>
    </location>
</feature>
<feature type="transmembrane region" description="Helical" evidence="15">
    <location>
        <begin position="427"/>
        <end position="449"/>
    </location>
</feature>
<keyword evidence="5" id="KW-0597">Phosphoprotein</keyword>
<evidence type="ECO:0000256" key="3">
    <source>
        <dbReference type="ARBA" id="ARBA00022448"/>
    </source>
</evidence>
<evidence type="ECO:0000313" key="18">
    <source>
        <dbReference type="Proteomes" id="UP000032487"/>
    </source>
</evidence>
<dbReference type="GO" id="GO:0055070">
    <property type="term" value="P:copper ion homeostasis"/>
    <property type="evidence" value="ECO:0007669"/>
    <property type="project" value="TreeGrafter"/>
</dbReference>
<dbReference type="SUPFAM" id="SSF55008">
    <property type="entry name" value="HMA, heavy metal-associated domain"/>
    <property type="match status" value="1"/>
</dbReference>
<feature type="transmembrane region" description="Helical" evidence="15">
    <location>
        <begin position="455"/>
        <end position="478"/>
    </location>
</feature>
<comment type="similarity">
    <text evidence="2 15">Belongs to the cation transport ATPase (P-type) (TC 3.A.3) family. Type IB subfamily.</text>
</comment>
<keyword evidence="3" id="KW-0813">Transport</keyword>
<dbReference type="PANTHER" id="PTHR43520:SF5">
    <property type="entry name" value="CATION-TRANSPORTING P-TYPE ATPASE-RELATED"/>
    <property type="match status" value="1"/>
</dbReference>
<evidence type="ECO:0000256" key="10">
    <source>
        <dbReference type="ARBA" id="ARBA00022842"/>
    </source>
</evidence>
<dbReference type="InterPro" id="IPR023299">
    <property type="entry name" value="ATPase_P-typ_cyto_dom_N"/>
</dbReference>
<dbReference type="Proteomes" id="UP000032487">
    <property type="component" value="Unassembled WGS sequence"/>
</dbReference>
<keyword evidence="8 15" id="KW-0547">Nucleotide-binding</keyword>
<dbReference type="NCBIfam" id="TIGR01511">
    <property type="entry name" value="ATPase-IB1_Cu"/>
    <property type="match status" value="1"/>
</dbReference>
<organism evidence="17 18">
    <name type="scientific">Stutzerimonas stutzeri</name>
    <name type="common">Pseudomonas stutzeri</name>
    <dbReference type="NCBI Taxonomy" id="316"/>
    <lineage>
        <taxon>Bacteria</taxon>
        <taxon>Pseudomonadati</taxon>
        <taxon>Pseudomonadota</taxon>
        <taxon>Gammaproteobacteria</taxon>
        <taxon>Pseudomonadales</taxon>
        <taxon>Pseudomonadaceae</taxon>
        <taxon>Stutzerimonas</taxon>
    </lineage>
</organism>
<keyword evidence="13" id="KW-0406">Ion transport</keyword>
<protein>
    <submittedName>
        <fullName evidence="17">Carbonate dehydratase</fullName>
    </submittedName>
</protein>
<evidence type="ECO:0000256" key="4">
    <source>
        <dbReference type="ARBA" id="ARBA00022475"/>
    </source>
</evidence>
<dbReference type="Pfam" id="PF00122">
    <property type="entry name" value="E1-E2_ATPase"/>
    <property type="match status" value="1"/>
</dbReference>
<dbReference type="GO" id="GO:0005886">
    <property type="term" value="C:plasma membrane"/>
    <property type="evidence" value="ECO:0007669"/>
    <property type="project" value="UniProtKB-SubCell"/>
</dbReference>
<keyword evidence="7 15" id="KW-0479">Metal-binding</keyword>
<comment type="subcellular location">
    <subcellularLocation>
        <location evidence="1">Cell membrane</location>
        <topology evidence="1">Multi-pass membrane protein</topology>
    </subcellularLocation>
</comment>
<dbReference type="PROSITE" id="PS01229">
    <property type="entry name" value="COF_2"/>
    <property type="match status" value="1"/>
</dbReference>
<dbReference type="Gene3D" id="3.30.70.100">
    <property type="match status" value="1"/>
</dbReference>
<keyword evidence="14 15" id="KW-0472">Membrane</keyword>
<dbReference type="InterPro" id="IPR006121">
    <property type="entry name" value="HMA_dom"/>
</dbReference>
<name>A0A0D9APQ7_STUST</name>
<dbReference type="PROSITE" id="PS50846">
    <property type="entry name" value="HMA_2"/>
    <property type="match status" value="1"/>
</dbReference>
<keyword evidence="12 15" id="KW-1133">Transmembrane helix</keyword>
<dbReference type="GO" id="GO:0016887">
    <property type="term" value="F:ATP hydrolysis activity"/>
    <property type="evidence" value="ECO:0007669"/>
    <property type="project" value="InterPro"/>
</dbReference>
<evidence type="ECO:0000256" key="1">
    <source>
        <dbReference type="ARBA" id="ARBA00004651"/>
    </source>
</evidence>
<dbReference type="Pfam" id="PF00403">
    <property type="entry name" value="HMA"/>
    <property type="match status" value="1"/>
</dbReference>
<evidence type="ECO:0000256" key="11">
    <source>
        <dbReference type="ARBA" id="ARBA00022967"/>
    </source>
</evidence>
<evidence type="ECO:0000256" key="15">
    <source>
        <dbReference type="RuleBase" id="RU362081"/>
    </source>
</evidence>
<evidence type="ECO:0000256" key="12">
    <source>
        <dbReference type="ARBA" id="ARBA00022989"/>
    </source>
</evidence>
<dbReference type="InterPro" id="IPR027256">
    <property type="entry name" value="P-typ_ATPase_IB"/>
</dbReference>
<dbReference type="FunFam" id="2.70.150.10:FF:000002">
    <property type="entry name" value="Copper-transporting ATPase 1, putative"/>
    <property type="match status" value="1"/>
</dbReference>
<dbReference type="Gene3D" id="3.40.50.1000">
    <property type="entry name" value="HAD superfamily/HAD-like"/>
    <property type="match status" value="1"/>
</dbReference>
<keyword evidence="6 15" id="KW-0812">Transmembrane</keyword>
<dbReference type="NCBIfam" id="TIGR01525">
    <property type="entry name" value="ATPase-IB_hvy"/>
    <property type="match status" value="1"/>
</dbReference>
<dbReference type="Pfam" id="PF00702">
    <property type="entry name" value="Hydrolase"/>
    <property type="match status" value="1"/>
</dbReference>
<sequence length="814" mass="87232">MASPTPCYHCGLPVPAGSAFHARVFNEQRALCCPGCQAVAEAIVQGGLESYYLHRSDASINPDALPQALAEELALYDRKDVQQPFVQHEGELASTSLMIEGISCAACGWLIEKHLRGLDGIAEASLNLSNHRLRVRWSDAALPLSELLAELRRIGYAAHPYQADQAAERLAQENRRSMRQLGVTGLLWMQVMMATMATWPEFNIDLSPGMASILRWTALLLTTPIVFYCCTDFYKGALRDLRTRHLTMDVSVSLAIGGAYVAGIWSTVTGQGDLYFDAVGMFALFLLAGRFLERRARERTAAATAQLVNLLPTSCLKLSEDGQTTRILLSELQLGNRVLVHPGALIPADGRIVHGQSSIDESVLTGEYLPQARGTGDTVTAGTLNVEGGLIIEVGALGDGTRLSAIVTLLERAQSDKPRLAELADRVAQWFLLIVLLTAAVVGFVWWQIDPQRAFWIVLALLVATCPCALSLATPTALTTATGTLHRLGLLLTRGHVLEGLNHIDTVIFDKTGTLTEGRLTLSEVRPLADLDGDACLALAAALENRSEHPIAKAFGRAPQAADAVDNVPGLGLQGSVDGRVLRIGQPDFVAAGYAGTAPAIPGDHGQWLLLGDMQGPLAWLVLQDRLREDAPALLDACRRRGWKTVLLSGDSSPMVDEVARQLGIAEAHGGMTPTDKLTHLQRLQAEGRRVLMLGDGVNDAPVLAAANISVAMGSATDLAKTSADAVLLSNRLDSLVQAFAVARRSRRIIIENLAWASLYNGLILPFAAIGWVTPLWAALGMSASSLLVVLNALRLTRLPSPSAHHQPALASVG</sequence>
<evidence type="ECO:0000256" key="7">
    <source>
        <dbReference type="ARBA" id="ARBA00022723"/>
    </source>
</evidence>
<evidence type="ECO:0000256" key="9">
    <source>
        <dbReference type="ARBA" id="ARBA00022840"/>
    </source>
</evidence>
<dbReference type="SUPFAM" id="SSF81653">
    <property type="entry name" value="Calcium ATPase, transduction domain A"/>
    <property type="match status" value="1"/>
</dbReference>
<dbReference type="SUPFAM" id="SSF56784">
    <property type="entry name" value="HAD-like"/>
    <property type="match status" value="1"/>
</dbReference>
<dbReference type="InterPro" id="IPR059000">
    <property type="entry name" value="ATPase_P-type_domA"/>
</dbReference>
<dbReference type="NCBIfam" id="TIGR01494">
    <property type="entry name" value="ATPase_P-type"/>
    <property type="match status" value="2"/>
</dbReference>
<evidence type="ECO:0000256" key="13">
    <source>
        <dbReference type="ARBA" id="ARBA00023065"/>
    </source>
</evidence>
<dbReference type="SUPFAM" id="SSF81665">
    <property type="entry name" value="Calcium ATPase, transmembrane domain M"/>
    <property type="match status" value="1"/>
</dbReference>
<evidence type="ECO:0000313" key="17">
    <source>
        <dbReference type="EMBL" id="KJH82697.1"/>
    </source>
</evidence>
<dbReference type="NCBIfam" id="TIGR01512">
    <property type="entry name" value="ATPase-IB2_Cd"/>
    <property type="match status" value="1"/>
</dbReference>
<feature type="transmembrane region" description="Helical" evidence="15">
    <location>
        <begin position="274"/>
        <end position="292"/>
    </location>
</feature>
<keyword evidence="9 15" id="KW-0067">ATP-binding</keyword>
<dbReference type="AlphaFoldDB" id="A0A0D9APQ7"/>
<dbReference type="InterPro" id="IPR036412">
    <property type="entry name" value="HAD-like_sf"/>
</dbReference>
<accession>A0A0D9APQ7</accession>
<keyword evidence="4 15" id="KW-1003">Cell membrane</keyword>
<evidence type="ECO:0000256" key="5">
    <source>
        <dbReference type="ARBA" id="ARBA00022553"/>
    </source>
</evidence>
<dbReference type="InterPro" id="IPR036163">
    <property type="entry name" value="HMA_dom_sf"/>
</dbReference>
<dbReference type="InterPro" id="IPR023214">
    <property type="entry name" value="HAD_sf"/>
</dbReference>
<dbReference type="GO" id="GO:0005524">
    <property type="term" value="F:ATP binding"/>
    <property type="evidence" value="ECO:0007669"/>
    <property type="project" value="UniProtKB-UniRule"/>
</dbReference>
<feature type="transmembrane region" description="Helical" evidence="15">
    <location>
        <begin position="181"/>
        <end position="200"/>
    </location>
</feature>
<dbReference type="Gene3D" id="2.70.150.10">
    <property type="entry name" value="Calcium-transporting ATPase, cytoplasmic transduction domain A"/>
    <property type="match status" value="1"/>
</dbReference>
<dbReference type="PANTHER" id="PTHR43520">
    <property type="entry name" value="ATP7, ISOFORM B"/>
    <property type="match status" value="1"/>
</dbReference>
<evidence type="ECO:0000256" key="2">
    <source>
        <dbReference type="ARBA" id="ARBA00006024"/>
    </source>
</evidence>
<dbReference type="PRINTS" id="PR00119">
    <property type="entry name" value="CATATPASE"/>
</dbReference>
<dbReference type="InterPro" id="IPR023298">
    <property type="entry name" value="ATPase_P-typ_TM_dom_sf"/>
</dbReference>
<dbReference type="CDD" id="cd02079">
    <property type="entry name" value="P-type_ATPase_HM"/>
    <property type="match status" value="1"/>
</dbReference>
<comment type="caution">
    <text evidence="17">The sequence shown here is derived from an EMBL/GenBank/DDBJ whole genome shotgun (WGS) entry which is preliminary data.</text>
</comment>
<dbReference type="InterPro" id="IPR008250">
    <property type="entry name" value="ATPase_P-typ_transduc_dom_A_sf"/>
</dbReference>
<dbReference type="InterPro" id="IPR021993">
    <property type="entry name" value="ATPase-cat-bd"/>
</dbReference>
<evidence type="ECO:0000256" key="6">
    <source>
        <dbReference type="ARBA" id="ARBA00022692"/>
    </source>
</evidence>
<dbReference type="Pfam" id="PF12156">
    <property type="entry name" value="ATPase-cat_bd"/>
    <property type="match status" value="1"/>
</dbReference>
<proteinExistence type="inferred from homology"/>
<evidence type="ECO:0000256" key="8">
    <source>
        <dbReference type="ARBA" id="ARBA00022741"/>
    </source>
</evidence>
<reference evidence="17 18" key="1">
    <citation type="submission" date="2015-02" db="EMBL/GenBank/DDBJ databases">
        <title>Draft genome sequence of Pseudomonas stutzeri NT0128 isolated from wheat (Triticum turgidum) rhizosphere.</title>
        <authorList>
            <person name="Tovi N."/>
            <person name="Frenk S."/>
            <person name="Hadar Y."/>
            <person name="Minz D."/>
        </authorList>
    </citation>
    <scope>NUCLEOTIDE SEQUENCE [LARGE SCALE GENOMIC DNA]</scope>
    <source>
        <strain evidence="17 18">NT0128</strain>
    </source>
</reference>
<feature type="transmembrane region" description="Helical" evidence="15">
    <location>
        <begin position="212"/>
        <end position="234"/>
    </location>
</feature>
<evidence type="ECO:0000259" key="16">
    <source>
        <dbReference type="PROSITE" id="PS50846"/>
    </source>
</evidence>